<dbReference type="EMBL" id="JBGFUD010002908">
    <property type="protein sequence ID" value="MFH4978149.1"/>
    <property type="molecule type" value="Genomic_DNA"/>
</dbReference>
<keyword evidence="3" id="KW-1185">Reference proteome</keyword>
<keyword evidence="1" id="KW-0732">Signal</keyword>
<evidence type="ECO:0008006" key="4">
    <source>
        <dbReference type="Google" id="ProtNLM"/>
    </source>
</evidence>
<feature type="chain" id="PRO_5044870197" description="Secreted protein" evidence="1">
    <location>
        <begin position="28"/>
        <end position="100"/>
    </location>
</feature>
<feature type="signal peptide" evidence="1">
    <location>
        <begin position="1"/>
        <end position="27"/>
    </location>
</feature>
<protein>
    <recommendedName>
        <fullName evidence="4">Secreted protein</fullName>
    </recommendedName>
</protein>
<proteinExistence type="predicted"/>
<sequence>MTEHSLKQFSSALLCFTMFFSGWIASADEFDGLGKACTSNYQCWRTDPVGADGNPLGFQGLAKRLDIGGGLMKGGRCRCIEGECQFYLIRTRTVLPCDEF</sequence>
<evidence type="ECO:0000313" key="2">
    <source>
        <dbReference type="EMBL" id="MFH4978149.1"/>
    </source>
</evidence>
<gene>
    <name evidence="2" type="ORF">AB6A40_004858</name>
</gene>
<reference evidence="2 3" key="1">
    <citation type="submission" date="2024-08" db="EMBL/GenBank/DDBJ databases">
        <title>Gnathostoma spinigerum genome.</title>
        <authorList>
            <person name="Gonzalez-Bertolin B."/>
            <person name="Monzon S."/>
            <person name="Zaballos A."/>
            <person name="Jimenez P."/>
            <person name="Dekumyoy P."/>
            <person name="Varona S."/>
            <person name="Cuesta I."/>
            <person name="Sumanam S."/>
            <person name="Adisakwattana P."/>
            <person name="Gasser R.B."/>
            <person name="Hernandez-Gonzalez A."/>
            <person name="Young N.D."/>
            <person name="Perteguer M.J."/>
        </authorList>
    </citation>
    <scope>NUCLEOTIDE SEQUENCE [LARGE SCALE GENOMIC DNA]</scope>
    <source>
        <strain evidence="2">AL3</strain>
        <tissue evidence="2">Liver</tissue>
    </source>
</reference>
<name>A0ABD6EDR8_9BILA</name>
<dbReference type="Proteomes" id="UP001608902">
    <property type="component" value="Unassembled WGS sequence"/>
</dbReference>
<evidence type="ECO:0000256" key="1">
    <source>
        <dbReference type="SAM" id="SignalP"/>
    </source>
</evidence>
<evidence type="ECO:0000313" key="3">
    <source>
        <dbReference type="Proteomes" id="UP001608902"/>
    </source>
</evidence>
<organism evidence="2 3">
    <name type="scientific">Gnathostoma spinigerum</name>
    <dbReference type="NCBI Taxonomy" id="75299"/>
    <lineage>
        <taxon>Eukaryota</taxon>
        <taxon>Metazoa</taxon>
        <taxon>Ecdysozoa</taxon>
        <taxon>Nematoda</taxon>
        <taxon>Chromadorea</taxon>
        <taxon>Rhabditida</taxon>
        <taxon>Spirurina</taxon>
        <taxon>Gnathostomatomorpha</taxon>
        <taxon>Gnathostomatoidea</taxon>
        <taxon>Gnathostomatidae</taxon>
        <taxon>Gnathostoma</taxon>
    </lineage>
</organism>
<dbReference type="AlphaFoldDB" id="A0ABD6EDR8"/>
<comment type="caution">
    <text evidence="2">The sequence shown here is derived from an EMBL/GenBank/DDBJ whole genome shotgun (WGS) entry which is preliminary data.</text>
</comment>
<accession>A0ABD6EDR8</accession>